<dbReference type="GO" id="GO:0005737">
    <property type="term" value="C:cytoplasm"/>
    <property type="evidence" value="ECO:0007669"/>
    <property type="project" value="TreeGrafter"/>
</dbReference>
<evidence type="ECO:0000313" key="7">
    <source>
        <dbReference type="EMBL" id="KAK5957403.1"/>
    </source>
</evidence>
<evidence type="ECO:0000256" key="3">
    <source>
        <dbReference type="ARBA" id="ARBA00022723"/>
    </source>
</evidence>
<proteinExistence type="inferred from homology"/>
<gene>
    <name evidence="7" type="ORF">OHC33_001777</name>
</gene>
<evidence type="ECO:0000259" key="6">
    <source>
        <dbReference type="SMART" id="SM00829"/>
    </source>
</evidence>
<dbReference type="CDD" id="cd08233">
    <property type="entry name" value="butanediol_DH_like"/>
    <property type="match status" value="1"/>
</dbReference>
<evidence type="ECO:0000256" key="1">
    <source>
        <dbReference type="ARBA" id="ARBA00001947"/>
    </source>
</evidence>
<accession>A0AAN8F5Z3</accession>
<keyword evidence="3" id="KW-0479">Metal-binding</keyword>
<dbReference type="PANTHER" id="PTHR43161:SF23">
    <property type="entry name" value="(R,R)-BUTANEDIOL DEHYDROGENASE-RELATED"/>
    <property type="match status" value="1"/>
</dbReference>
<dbReference type="SUPFAM" id="SSF51735">
    <property type="entry name" value="NAD(P)-binding Rossmann-fold domains"/>
    <property type="match status" value="1"/>
</dbReference>
<dbReference type="GO" id="GO:0046872">
    <property type="term" value="F:metal ion binding"/>
    <property type="evidence" value="ECO:0007669"/>
    <property type="project" value="UniProtKB-KW"/>
</dbReference>
<protein>
    <recommendedName>
        <fullName evidence="6">Enoyl reductase (ER) domain-containing protein</fullName>
    </recommendedName>
</protein>
<evidence type="ECO:0000256" key="4">
    <source>
        <dbReference type="ARBA" id="ARBA00022833"/>
    </source>
</evidence>
<dbReference type="AlphaFoldDB" id="A0AAN8F5Z3"/>
<dbReference type="Gene3D" id="3.40.50.720">
    <property type="entry name" value="NAD(P)-binding Rossmann-like Domain"/>
    <property type="match status" value="1"/>
</dbReference>
<dbReference type="Gene3D" id="3.90.180.10">
    <property type="entry name" value="Medium-chain alcohol dehydrogenases, catalytic domain"/>
    <property type="match status" value="1"/>
</dbReference>
<keyword evidence="5" id="KW-0560">Oxidoreductase</keyword>
<dbReference type="Pfam" id="PF00107">
    <property type="entry name" value="ADH_zinc_N"/>
    <property type="match status" value="1"/>
</dbReference>
<dbReference type="SMART" id="SM00829">
    <property type="entry name" value="PKS_ER"/>
    <property type="match status" value="1"/>
</dbReference>
<keyword evidence="8" id="KW-1185">Reference proteome</keyword>
<dbReference type="Pfam" id="PF08240">
    <property type="entry name" value="ADH_N"/>
    <property type="match status" value="1"/>
</dbReference>
<feature type="domain" description="Enoyl reductase (ER)" evidence="6">
    <location>
        <begin position="7"/>
        <end position="321"/>
    </location>
</feature>
<dbReference type="SUPFAM" id="SSF50129">
    <property type="entry name" value="GroES-like"/>
    <property type="match status" value="1"/>
</dbReference>
<evidence type="ECO:0000313" key="8">
    <source>
        <dbReference type="Proteomes" id="UP001316803"/>
    </source>
</evidence>
<dbReference type="Proteomes" id="UP001316803">
    <property type="component" value="Unassembled WGS sequence"/>
</dbReference>
<name>A0AAN8F5Z3_9EURO</name>
<sequence>MRAARFHNREDIRVEQIDEPALKDGHVIVDVAWCGICGSDLHEYVMGPMSFGKEPHPLTGETLPVALGHEFCGRVRNPSAASGLKDGDAVMVDPRILCRQCRLCEMGATHACEKLGYTGYHAGGGYAERAAVKETMLHKLPDNVSLENAAVIEPLAVVVHAIKETGLTDWKEKDILIVGGGPIGLALIIALKAFGAEKIIVSEPAEKRREQVKEFVSAAYNPVTEDVVGKCNEFTNGRGIEVVFDCAGVPAGLEVGFQTLGVGGLYMNVAIWEKPMVIPVWTFMAKHIHIKSALIFSDEDFKETMQLMADGKLVGYEKLITGRIALEDIVEKGFKELINNKEEHIKILVSTNI</sequence>
<dbReference type="EMBL" id="JAKLMC020000003">
    <property type="protein sequence ID" value="KAK5957403.1"/>
    <property type="molecule type" value="Genomic_DNA"/>
</dbReference>
<comment type="cofactor">
    <cofactor evidence="1">
        <name>Zn(2+)</name>
        <dbReference type="ChEBI" id="CHEBI:29105"/>
    </cofactor>
</comment>
<dbReference type="PANTHER" id="PTHR43161">
    <property type="entry name" value="SORBITOL DEHYDROGENASE"/>
    <property type="match status" value="1"/>
</dbReference>
<dbReference type="InterPro" id="IPR020843">
    <property type="entry name" value="ER"/>
</dbReference>
<organism evidence="7 8">
    <name type="scientific">Knufia fluminis</name>
    <dbReference type="NCBI Taxonomy" id="191047"/>
    <lineage>
        <taxon>Eukaryota</taxon>
        <taxon>Fungi</taxon>
        <taxon>Dikarya</taxon>
        <taxon>Ascomycota</taxon>
        <taxon>Pezizomycotina</taxon>
        <taxon>Eurotiomycetes</taxon>
        <taxon>Chaetothyriomycetidae</taxon>
        <taxon>Chaetothyriales</taxon>
        <taxon>Trichomeriaceae</taxon>
        <taxon>Knufia</taxon>
    </lineage>
</organism>
<dbReference type="InterPro" id="IPR013149">
    <property type="entry name" value="ADH-like_C"/>
</dbReference>
<evidence type="ECO:0000256" key="2">
    <source>
        <dbReference type="ARBA" id="ARBA00008072"/>
    </source>
</evidence>
<dbReference type="GO" id="GO:0034079">
    <property type="term" value="P:butanediol biosynthetic process"/>
    <property type="evidence" value="ECO:0007669"/>
    <property type="project" value="TreeGrafter"/>
</dbReference>
<keyword evidence="4" id="KW-0862">Zinc</keyword>
<dbReference type="GO" id="GO:0000721">
    <property type="term" value="F:(R,R)-butanediol dehydrogenase activity"/>
    <property type="evidence" value="ECO:0007669"/>
    <property type="project" value="TreeGrafter"/>
</dbReference>
<dbReference type="InterPro" id="IPR011032">
    <property type="entry name" value="GroES-like_sf"/>
</dbReference>
<dbReference type="InterPro" id="IPR036291">
    <property type="entry name" value="NAD(P)-bd_dom_sf"/>
</dbReference>
<reference evidence="7 8" key="1">
    <citation type="submission" date="2022-12" db="EMBL/GenBank/DDBJ databases">
        <title>Genomic features and morphological characterization of a novel Knufia sp. strain isolated from spacecraft assembly facility.</title>
        <authorList>
            <person name="Teixeira M."/>
            <person name="Chander A.M."/>
            <person name="Stajich J.E."/>
            <person name="Venkateswaran K."/>
        </authorList>
    </citation>
    <scope>NUCLEOTIDE SEQUENCE [LARGE SCALE GENOMIC DNA]</scope>
    <source>
        <strain evidence="7 8">FJI-L2-BK-P2</strain>
    </source>
</reference>
<comment type="similarity">
    <text evidence="2">Belongs to the zinc-containing alcohol dehydrogenase family.</text>
</comment>
<evidence type="ECO:0000256" key="5">
    <source>
        <dbReference type="ARBA" id="ARBA00023002"/>
    </source>
</evidence>
<dbReference type="InterPro" id="IPR013154">
    <property type="entry name" value="ADH-like_N"/>
</dbReference>
<comment type="caution">
    <text evidence="7">The sequence shown here is derived from an EMBL/GenBank/DDBJ whole genome shotgun (WGS) entry which is preliminary data.</text>
</comment>